<dbReference type="KEGG" id="amaq:GO499_07235"/>
<accession>A0A6P1T3B3</accession>
<comment type="subunit">
    <text evidence="3">Homodimer.</text>
</comment>
<dbReference type="SUPFAM" id="SSF100950">
    <property type="entry name" value="NagB/RpiA/CoA transferase-like"/>
    <property type="match status" value="1"/>
</dbReference>
<dbReference type="PANTHER" id="PTHR11934:SF0">
    <property type="entry name" value="RIBOSE-5-PHOSPHATE ISOMERASE"/>
    <property type="match status" value="1"/>
</dbReference>
<dbReference type="Gene3D" id="3.30.70.260">
    <property type="match status" value="1"/>
</dbReference>
<evidence type="ECO:0000256" key="3">
    <source>
        <dbReference type="HAMAP-Rule" id="MF_00170"/>
    </source>
</evidence>
<sequence>MIDRLSPPDRAKLMSAYHAMQFVEDEMRLGLGTGSTAAWLVKLLGAEKHVFGLEIQCVATSTQTQELAERVGLRMISLDQAGWLDLVIDGTDEFDPLLSLIKGGGGALLQEKIVATASDRMVVIADPSKEVDRLGAFPLPVEIVRFGSEVTKGLIEDKLAGFDVATRRTHWREKAGKRLITDEGHYILDLNLGEIRDVDTIASGLLEIPGVVETGLFLDIADTVVMGVASGEARLIFSDDPEMLVDISDTDHFDALMAHLAETGELQ</sequence>
<dbReference type="GO" id="GO:0004751">
    <property type="term" value="F:ribose-5-phosphate isomerase activity"/>
    <property type="evidence" value="ECO:0007669"/>
    <property type="project" value="UniProtKB-UniRule"/>
</dbReference>
<dbReference type="GO" id="GO:0005829">
    <property type="term" value="C:cytosol"/>
    <property type="evidence" value="ECO:0007669"/>
    <property type="project" value="TreeGrafter"/>
</dbReference>
<feature type="binding site" evidence="3">
    <location>
        <begin position="33"/>
        <end position="36"/>
    </location>
    <ligand>
        <name>substrate</name>
    </ligand>
</feature>
<keyword evidence="5" id="KW-1185">Reference proteome</keyword>
<dbReference type="EMBL" id="CP046620">
    <property type="protein sequence ID" value="QHQ35002.1"/>
    <property type="molecule type" value="Genomic_DNA"/>
</dbReference>
<dbReference type="EC" id="5.3.1.6" evidence="3"/>
<feature type="binding site" evidence="3">
    <location>
        <position position="129"/>
    </location>
    <ligand>
        <name>substrate</name>
    </ligand>
</feature>
<dbReference type="Gene3D" id="3.40.50.1360">
    <property type="match status" value="1"/>
</dbReference>
<organism evidence="4 5">
    <name type="scientific">Algicella marina</name>
    <dbReference type="NCBI Taxonomy" id="2683284"/>
    <lineage>
        <taxon>Bacteria</taxon>
        <taxon>Pseudomonadati</taxon>
        <taxon>Pseudomonadota</taxon>
        <taxon>Alphaproteobacteria</taxon>
        <taxon>Rhodobacterales</taxon>
        <taxon>Paracoccaceae</taxon>
        <taxon>Algicella</taxon>
    </lineage>
</organism>
<reference evidence="4 5" key="1">
    <citation type="submission" date="2019-12" db="EMBL/GenBank/DDBJ databases">
        <title>Complete genome sequence of Algicella marina strain 9Alg 56(T) isolated from the red alga Tichocarpus crinitus.</title>
        <authorList>
            <person name="Kim S.-G."/>
            <person name="Nedashkovskaya O.I."/>
        </authorList>
    </citation>
    <scope>NUCLEOTIDE SEQUENCE [LARGE SCALE GENOMIC DNA]</scope>
    <source>
        <strain evidence="4 5">9Alg 56</strain>
    </source>
</reference>
<dbReference type="GO" id="GO:0009052">
    <property type="term" value="P:pentose-phosphate shunt, non-oxidative branch"/>
    <property type="evidence" value="ECO:0007669"/>
    <property type="project" value="UniProtKB-UniRule"/>
</dbReference>
<dbReference type="UniPathway" id="UPA00115">
    <property type="reaction ID" value="UER00412"/>
</dbReference>
<feature type="binding site" evidence="3">
    <location>
        <begin position="89"/>
        <end position="92"/>
    </location>
    <ligand>
        <name>substrate</name>
    </ligand>
</feature>
<evidence type="ECO:0000256" key="1">
    <source>
        <dbReference type="ARBA" id="ARBA00001713"/>
    </source>
</evidence>
<evidence type="ECO:0000256" key="2">
    <source>
        <dbReference type="ARBA" id="ARBA00023235"/>
    </source>
</evidence>
<dbReference type="HAMAP" id="MF_00170">
    <property type="entry name" value="Rib_5P_isom_A"/>
    <property type="match status" value="1"/>
</dbReference>
<feature type="active site" description="Proton acceptor" evidence="3">
    <location>
        <position position="111"/>
    </location>
</feature>
<keyword evidence="2 3" id="KW-0413">Isomerase</keyword>
<dbReference type="Pfam" id="PF06026">
    <property type="entry name" value="Rib_5-P_isom_A"/>
    <property type="match status" value="1"/>
</dbReference>
<dbReference type="InterPro" id="IPR037171">
    <property type="entry name" value="NagB/RpiA_transferase-like"/>
</dbReference>
<dbReference type="NCBIfam" id="TIGR00021">
    <property type="entry name" value="rpiA"/>
    <property type="match status" value="1"/>
</dbReference>
<dbReference type="GO" id="GO:0006014">
    <property type="term" value="P:D-ribose metabolic process"/>
    <property type="evidence" value="ECO:0007669"/>
    <property type="project" value="TreeGrafter"/>
</dbReference>
<proteinExistence type="inferred from homology"/>
<comment type="catalytic activity">
    <reaction evidence="1 3">
        <text>aldehydo-D-ribose 5-phosphate = D-ribulose 5-phosphate</text>
        <dbReference type="Rhea" id="RHEA:14657"/>
        <dbReference type="ChEBI" id="CHEBI:58121"/>
        <dbReference type="ChEBI" id="CHEBI:58273"/>
        <dbReference type="EC" id="5.3.1.6"/>
    </reaction>
</comment>
<dbReference type="PANTHER" id="PTHR11934">
    <property type="entry name" value="RIBOSE-5-PHOSPHATE ISOMERASE"/>
    <property type="match status" value="1"/>
</dbReference>
<dbReference type="AlphaFoldDB" id="A0A6P1T3B3"/>
<name>A0A6P1T3B3_9RHOB</name>
<dbReference type="RefSeq" id="WP_161861567.1">
    <property type="nucleotide sequence ID" value="NZ_CP046620.1"/>
</dbReference>
<dbReference type="CDD" id="cd01398">
    <property type="entry name" value="RPI_A"/>
    <property type="match status" value="1"/>
</dbReference>
<comment type="function">
    <text evidence="3">Catalyzes the reversible conversion of ribose-5-phosphate to ribulose 5-phosphate.</text>
</comment>
<dbReference type="SUPFAM" id="SSF75445">
    <property type="entry name" value="D-ribose-5-phosphate isomerase (RpiA), lid domain"/>
    <property type="match status" value="1"/>
</dbReference>
<evidence type="ECO:0000313" key="4">
    <source>
        <dbReference type="EMBL" id="QHQ35002.1"/>
    </source>
</evidence>
<dbReference type="FunFam" id="3.40.50.1360:FF:000001">
    <property type="entry name" value="Ribose-5-phosphate isomerase A"/>
    <property type="match status" value="1"/>
</dbReference>
<protein>
    <recommendedName>
        <fullName evidence="3">Ribose-5-phosphate isomerase A</fullName>
        <ecNumber evidence="3">5.3.1.6</ecNumber>
    </recommendedName>
    <alternativeName>
        <fullName evidence="3">Phosphoriboisomerase A</fullName>
        <shortName evidence="3">PRI</shortName>
    </alternativeName>
</protein>
<gene>
    <name evidence="3 4" type="primary">rpiA</name>
    <name evidence="4" type="ORF">GO499_07235</name>
</gene>
<evidence type="ECO:0000313" key="5">
    <source>
        <dbReference type="Proteomes" id="UP000464495"/>
    </source>
</evidence>
<comment type="pathway">
    <text evidence="3">Carbohydrate degradation; pentose phosphate pathway; D-ribose 5-phosphate from D-ribulose 5-phosphate (non-oxidative stage): step 1/1.</text>
</comment>
<dbReference type="InterPro" id="IPR020672">
    <property type="entry name" value="Ribose5P_isomerase_typA_subgr"/>
</dbReference>
<dbReference type="Proteomes" id="UP000464495">
    <property type="component" value="Chromosome"/>
</dbReference>
<feature type="binding site" evidence="3">
    <location>
        <begin position="102"/>
        <end position="105"/>
    </location>
    <ligand>
        <name>substrate</name>
    </ligand>
</feature>
<dbReference type="InterPro" id="IPR004788">
    <property type="entry name" value="Ribose5P_isomerase_type_A"/>
</dbReference>
<dbReference type="NCBIfam" id="NF001924">
    <property type="entry name" value="PRK00702.1"/>
    <property type="match status" value="1"/>
</dbReference>
<comment type="similarity">
    <text evidence="3">Belongs to the ribose 5-phosphate isomerase family.</text>
</comment>